<evidence type="ECO:0000256" key="5">
    <source>
        <dbReference type="ARBA" id="ARBA00023277"/>
    </source>
</evidence>
<evidence type="ECO:0000256" key="6">
    <source>
        <dbReference type="SAM" id="MobiDB-lite"/>
    </source>
</evidence>
<evidence type="ECO:0000256" key="4">
    <source>
        <dbReference type="ARBA" id="ARBA00023239"/>
    </source>
</evidence>
<evidence type="ECO:0000313" key="7">
    <source>
        <dbReference type="EMBL" id="KAA8495051.1"/>
    </source>
</evidence>
<comment type="subunit">
    <text evidence="3">Homotrimer.</text>
</comment>
<name>A0A5J4YU67_PORPP</name>
<dbReference type="PANTHER" id="PTHR30246">
    <property type="entry name" value="2-KETO-3-DEOXY-6-PHOSPHOGLUCONATE ALDOLASE"/>
    <property type="match status" value="1"/>
</dbReference>
<comment type="pathway">
    <text evidence="1">Carbohydrate acid metabolism.</text>
</comment>
<dbReference type="OrthoDB" id="1476984at2759"/>
<feature type="compositionally biased region" description="Polar residues" evidence="6">
    <location>
        <begin position="281"/>
        <end position="291"/>
    </location>
</feature>
<keyword evidence="4" id="KW-0456">Lyase</keyword>
<reference evidence="8" key="1">
    <citation type="journal article" date="2019" name="Nat. Commun.">
        <title>Expansion of phycobilisome linker gene families in mesophilic red algae.</title>
        <authorList>
            <person name="Lee J."/>
            <person name="Kim D."/>
            <person name="Bhattacharya D."/>
            <person name="Yoon H.S."/>
        </authorList>
    </citation>
    <scope>NUCLEOTIDE SEQUENCE [LARGE SCALE GENOMIC DNA]</scope>
    <source>
        <strain evidence="8">CCMP 1328</strain>
    </source>
</reference>
<dbReference type="PANTHER" id="PTHR30246:SF1">
    <property type="entry name" value="2-DEHYDRO-3-DEOXY-6-PHOSPHOGALACTONATE ALDOLASE-RELATED"/>
    <property type="match status" value="1"/>
</dbReference>
<keyword evidence="8" id="KW-1185">Reference proteome</keyword>
<sequence length="291" mass="32043">MMGLCRDDDMRQGSRGWCYVVPPPVVQRGTVLCPKRQGSSRSAPCCTRAAAEQEGALRIARVKQELRRARLFVCIRMDSPTLAYDAAVCVLEAGVQSVEITLSVPDAHDVLNKLRRAFPDVLLGAGTVLRTRDLLPLVELGVDYVMSPVGMPREMIDFGRASGVLCIPGAATPSEAFNAVELTGAELVKLFPTSLDVVRAMRGPLGHIPVVPTSGIALHSVRDYMSLSNVWCIGASRQIVSAHDVQHREWTLIQSRAQQWLQAIQDHHHQQQQQQQQQQQPLPNGLNNMCI</sequence>
<dbReference type="Pfam" id="PF01081">
    <property type="entry name" value="Aldolase"/>
    <property type="match status" value="1"/>
</dbReference>
<evidence type="ECO:0000256" key="3">
    <source>
        <dbReference type="ARBA" id="ARBA00011233"/>
    </source>
</evidence>
<dbReference type="SUPFAM" id="SSF51569">
    <property type="entry name" value="Aldolase"/>
    <property type="match status" value="1"/>
</dbReference>
<dbReference type="AlphaFoldDB" id="A0A5J4YU67"/>
<dbReference type="InterPro" id="IPR000887">
    <property type="entry name" value="Aldlse_KDPG_KHG"/>
</dbReference>
<dbReference type="GO" id="GO:0016829">
    <property type="term" value="F:lyase activity"/>
    <property type="evidence" value="ECO:0007669"/>
    <property type="project" value="UniProtKB-KW"/>
</dbReference>
<evidence type="ECO:0000313" key="8">
    <source>
        <dbReference type="Proteomes" id="UP000324585"/>
    </source>
</evidence>
<feature type="region of interest" description="Disordered" evidence="6">
    <location>
        <begin position="264"/>
        <end position="291"/>
    </location>
</feature>
<keyword evidence="5" id="KW-0119">Carbohydrate metabolism</keyword>
<dbReference type="Proteomes" id="UP000324585">
    <property type="component" value="Unassembled WGS sequence"/>
</dbReference>
<feature type="compositionally biased region" description="Low complexity" evidence="6">
    <location>
        <begin position="271"/>
        <end position="280"/>
    </location>
</feature>
<accession>A0A5J4YU67</accession>
<proteinExistence type="inferred from homology"/>
<dbReference type="EMBL" id="VRMN01000004">
    <property type="protein sequence ID" value="KAA8495051.1"/>
    <property type="molecule type" value="Genomic_DNA"/>
</dbReference>
<organism evidence="7 8">
    <name type="scientific">Porphyridium purpureum</name>
    <name type="common">Red alga</name>
    <name type="synonym">Porphyridium cruentum</name>
    <dbReference type="NCBI Taxonomy" id="35688"/>
    <lineage>
        <taxon>Eukaryota</taxon>
        <taxon>Rhodophyta</taxon>
        <taxon>Bangiophyceae</taxon>
        <taxon>Porphyridiales</taxon>
        <taxon>Porphyridiaceae</taxon>
        <taxon>Porphyridium</taxon>
    </lineage>
</organism>
<evidence type="ECO:0000256" key="2">
    <source>
        <dbReference type="ARBA" id="ARBA00006906"/>
    </source>
</evidence>
<comment type="similarity">
    <text evidence="2">Belongs to the KHG/KDPG aldolase family.</text>
</comment>
<gene>
    <name evidence="7" type="ORF">FVE85_3292</name>
</gene>
<dbReference type="OMA" id="VGMPREM"/>
<dbReference type="InterPro" id="IPR013785">
    <property type="entry name" value="Aldolase_TIM"/>
</dbReference>
<protein>
    <submittedName>
        <fullName evidence="7">2-dehydro-3-deoxy-phosphogluconate aldolase</fullName>
    </submittedName>
</protein>
<comment type="caution">
    <text evidence="7">The sequence shown here is derived from an EMBL/GenBank/DDBJ whole genome shotgun (WGS) entry which is preliminary data.</text>
</comment>
<dbReference type="CDD" id="cd00452">
    <property type="entry name" value="KDPG_aldolase"/>
    <property type="match status" value="1"/>
</dbReference>
<evidence type="ECO:0000256" key="1">
    <source>
        <dbReference type="ARBA" id="ARBA00004761"/>
    </source>
</evidence>
<dbReference type="Gene3D" id="3.20.20.70">
    <property type="entry name" value="Aldolase class I"/>
    <property type="match status" value="1"/>
</dbReference>